<accession>A0A820L2L6</accession>
<proteinExistence type="predicted"/>
<comment type="caution">
    <text evidence="2">The sequence shown here is derived from an EMBL/GenBank/DDBJ whole genome shotgun (WGS) entry which is preliminary data.</text>
</comment>
<gene>
    <name evidence="2" type="ORF">FNK824_LOCUS42286</name>
</gene>
<evidence type="ECO:0000256" key="1">
    <source>
        <dbReference type="SAM" id="MobiDB-lite"/>
    </source>
</evidence>
<evidence type="ECO:0000313" key="3">
    <source>
        <dbReference type="Proteomes" id="UP000663874"/>
    </source>
</evidence>
<dbReference type="InterPro" id="IPR038274">
    <property type="entry name" value="Atg6/Beclin_C_sf"/>
</dbReference>
<protein>
    <submittedName>
        <fullName evidence="2">Uncharacterized protein</fullName>
    </submittedName>
</protein>
<dbReference type="Gene3D" id="1.10.418.40">
    <property type="entry name" value="Autophagy protein 6/Beclin 1"/>
    <property type="match status" value="1"/>
</dbReference>
<dbReference type="EMBL" id="CAJOBE010048547">
    <property type="protein sequence ID" value="CAF4349530.1"/>
    <property type="molecule type" value="Genomic_DNA"/>
</dbReference>
<dbReference type="AlphaFoldDB" id="A0A820L2L6"/>
<dbReference type="Proteomes" id="UP000663874">
    <property type="component" value="Unassembled WGS sequence"/>
</dbReference>
<feature type="compositionally biased region" description="Low complexity" evidence="1">
    <location>
        <begin position="42"/>
        <end position="53"/>
    </location>
</feature>
<feature type="non-terminal residue" evidence="2">
    <location>
        <position position="1"/>
    </location>
</feature>
<name>A0A820L2L6_9BILA</name>
<evidence type="ECO:0000313" key="2">
    <source>
        <dbReference type="EMBL" id="CAF4349530.1"/>
    </source>
</evidence>
<organism evidence="2 3">
    <name type="scientific">Rotaria sordida</name>
    <dbReference type="NCBI Taxonomy" id="392033"/>
    <lineage>
        <taxon>Eukaryota</taxon>
        <taxon>Metazoa</taxon>
        <taxon>Spiralia</taxon>
        <taxon>Gnathifera</taxon>
        <taxon>Rotifera</taxon>
        <taxon>Eurotatoria</taxon>
        <taxon>Bdelloidea</taxon>
        <taxon>Philodinida</taxon>
        <taxon>Philodinidae</taxon>
        <taxon>Rotaria</taxon>
    </lineage>
</organism>
<reference evidence="2" key="1">
    <citation type="submission" date="2021-02" db="EMBL/GenBank/DDBJ databases">
        <authorList>
            <person name="Nowell W R."/>
        </authorList>
    </citation>
    <scope>NUCLEOTIDE SEQUENCE</scope>
</reference>
<sequence length="53" mass="5976">YQVGSQEEWTKALKYMLTNLKWGLTWITSQLPDDMTTSNAIPTTSSPTVTSPR</sequence>
<feature type="region of interest" description="Disordered" evidence="1">
    <location>
        <begin position="34"/>
        <end position="53"/>
    </location>
</feature>